<protein>
    <submittedName>
        <fullName evidence="4">Uncharacterized protein</fullName>
    </submittedName>
</protein>
<name>A0AAJ0FC39_9PEZI</name>
<comment type="caution">
    <text evidence="4">The sequence shown here is derived from an EMBL/GenBank/DDBJ whole genome shotgun (WGS) entry which is preliminary data.</text>
</comment>
<dbReference type="EMBL" id="MU839832">
    <property type="protein sequence ID" value="KAK1756044.1"/>
    <property type="molecule type" value="Genomic_DNA"/>
</dbReference>
<dbReference type="Gene3D" id="3.40.50.300">
    <property type="entry name" value="P-loop containing nucleotide triphosphate hydrolases"/>
    <property type="match status" value="1"/>
</dbReference>
<evidence type="ECO:0000259" key="2">
    <source>
        <dbReference type="Pfam" id="PF00350"/>
    </source>
</evidence>
<gene>
    <name evidence="4" type="ORF">QBC47DRAFT_298399</name>
</gene>
<dbReference type="Proteomes" id="UP001239445">
    <property type="component" value="Unassembled WGS sequence"/>
</dbReference>
<reference evidence="4" key="1">
    <citation type="submission" date="2023-06" db="EMBL/GenBank/DDBJ databases">
        <title>Genome-scale phylogeny and comparative genomics of the fungal order Sordariales.</title>
        <authorList>
            <consortium name="Lawrence Berkeley National Laboratory"/>
            <person name="Hensen N."/>
            <person name="Bonometti L."/>
            <person name="Westerberg I."/>
            <person name="Brannstrom I.O."/>
            <person name="Guillou S."/>
            <person name="Cros-Aarteil S."/>
            <person name="Calhoun S."/>
            <person name="Haridas S."/>
            <person name="Kuo A."/>
            <person name="Mondo S."/>
            <person name="Pangilinan J."/>
            <person name="Riley R."/>
            <person name="Labutti K."/>
            <person name="Andreopoulos B."/>
            <person name="Lipzen A."/>
            <person name="Chen C."/>
            <person name="Yanf M."/>
            <person name="Daum C."/>
            <person name="Ng V."/>
            <person name="Clum A."/>
            <person name="Steindorff A."/>
            <person name="Ohm R."/>
            <person name="Martin F."/>
            <person name="Silar P."/>
            <person name="Natvig D."/>
            <person name="Lalanne C."/>
            <person name="Gautier V."/>
            <person name="Ament-Velasquez S.L."/>
            <person name="Kruys A."/>
            <person name="Hutchinson M.I."/>
            <person name="Powell A.J."/>
            <person name="Barry K."/>
            <person name="Miller A.N."/>
            <person name="Grigoriev I.V."/>
            <person name="Debuchy R."/>
            <person name="Gladieux P."/>
            <person name="Thoren M.H."/>
            <person name="Johannesson H."/>
        </authorList>
    </citation>
    <scope>NUCLEOTIDE SEQUENCE</scope>
    <source>
        <strain evidence="4">PSN4</strain>
    </source>
</reference>
<feature type="region of interest" description="Disordered" evidence="1">
    <location>
        <begin position="398"/>
        <end position="447"/>
    </location>
</feature>
<dbReference type="PANTHER" id="PTHR36681">
    <property type="entry name" value="NUCLEAR GTPASE, GERMINAL CENTER-ASSOCIATED, TANDEM DUPLICATE 3"/>
    <property type="match status" value="1"/>
</dbReference>
<evidence type="ECO:0000259" key="3">
    <source>
        <dbReference type="Pfam" id="PF24564"/>
    </source>
</evidence>
<proteinExistence type="predicted"/>
<keyword evidence="5" id="KW-1185">Reference proteome</keyword>
<dbReference type="SUPFAM" id="SSF52540">
    <property type="entry name" value="P-loop containing nucleoside triphosphate hydrolases"/>
    <property type="match status" value="2"/>
</dbReference>
<evidence type="ECO:0000256" key="1">
    <source>
        <dbReference type="SAM" id="MobiDB-lite"/>
    </source>
</evidence>
<feature type="domain" description="Dynamin N-terminal" evidence="2">
    <location>
        <begin position="67"/>
        <end position="302"/>
    </location>
</feature>
<dbReference type="AlphaFoldDB" id="A0AAJ0FC39"/>
<dbReference type="Pfam" id="PF24564">
    <property type="entry name" value="DUF7605"/>
    <property type="match status" value="1"/>
</dbReference>
<organism evidence="4 5">
    <name type="scientific">Echria macrotheca</name>
    <dbReference type="NCBI Taxonomy" id="438768"/>
    <lineage>
        <taxon>Eukaryota</taxon>
        <taxon>Fungi</taxon>
        <taxon>Dikarya</taxon>
        <taxon>Ascomycota</taxon>
        <taxon>Pezizomycotina</taxon>
        <taxon>Sordariomycetes</taxon>
        <taxon>Sordariomycetidae</taxon>
        <taxon>Sordariales</taxon>
        <taxon>Schizotheciaceae</taxon>
        <taxon>Echria</taxon>
    </lineage>
</organism>
<dbReference type="InterPro" id="IPR027417">
    <property type="entry name" value="P-loop_NTPase"/>
</dbReference>
<feature type="domain" description="DUF7605" evidence="3">
    <location>
        <begin position="686"/>
        <end position="859"/>
    </location>
</feature>
<evidence type="ECO:0000313" key="5">
    <source>
        <dbReference type="Proteomes" id="UP001239445"/>
    </source>
</evidence>
<dbReference type="InterPro" id="IPR056024">
    <property type="entry name" value="DUF7605"/>
</dbReference>
<accession>A0AAJ0FC39</accession>
<dbReference type="InterPro" id="IPR045063">
    <property type="entry name" value="Dynamin_N"/>
</dbReference>
<evidence type="ECO:0000313" key="4">
    <source>
        <dbReference type="EMBL" id="KAK1756044.1"/>
    </source>
</evidence>
<dbReference type="PANTHER" id="PTHR36681:SF3">
    <property type="entry name" value="NUCLEAR GTPASE, GERMINAL CENTER-ASSOCIATED, TANDEM DUPLICATE 3"/>
    <property type="match status" value="1"/>
</dbReference>
<dbReference type="Pfam" id="PF00350">
    <property type="entry name" value="Dynamin_N"/>
    <property type="match status" value="1"/>
</dbReference>
<sequence length="962" mass="107281">MKLTHLQKLEVEESIQKLEGGVPPALKILNDVESVLVKASHIPAAFSSLLQPIKGLREMTLPRRTFIGVVGNTGAGKSSVINAVLDEESIVPTNCMRACTAVITEISYNTAIEDNKTYRAEIHFISRDDWLKELRIIFNDLEATDQFDFESTTRDSEAGIAYSKLQAVYPQLSKRDIKSGNVTPESLIENEATASVLNSVIEVASKSSKDLLEKIETYIDSGEKVMNGQERATEYWPLVKVVKIFIKASVLESGLVLVDLPGVHDSNAARAAVAAKYMEQCTGLWIVAPITRAVDDKTARDIMSGTLGKQLQLDGGHNTVSFICSKTDDISITEMLKMMPKDHEAHQLLSQQRDAESNHRKLKMGIALLDQQIRACDQEIFDIDTEIGAIGNALRRADGAPSSNIEILSPRKQANKRKARNTATTPSKRIQRADISDDGHEDSDADMDGAEARREILRDMREVSQKTMRDHKKTRKAQSRELKTVAAEIKRLKGAAKNACIRYRNEYSSPSIKQQFVDGIWELDQDLAEQRNGDDLNTGYPERDYQKLADMLPVFCVSSKAYLKKTGQLEKDEAMSGFPDVEDTGIPGLQRHALSIAGAVRGAGLKAFFNNLHNYLANLMMQIVMSDRPLKLAEDMRAREKRILEDAINKLSDDTEGVITDVFNALGADMKSSIISRMRWAAARSSEAAIRTAESWGAPRAAGGLAFMTYRATCSRDGVFKGSQGLRDFNRELCEPMMKALATHWERYFSTIEGRLQGLVSQLSMSLDVFDKVVRSRPELQKSMSYEFALIQNINAKTALKSRLPDWVSLVKKGGKEANRAFVPAVQEIMIPVYRRAAAERGEQHYLRMKLHLDSHVSNVQAIMFRQAAREVTGLLLEPLQTLEGEVRETMVNIIERADKTFSSLVEGQDIFTACEEVRNETRLVLIKADRGFEELYQKVEEEMESEVSSRIAGMKVEGASA</sequence>